<reference evidence="3 4" key="1">
    <citation type="submission" date="2023-03" db="EMBL/GenBank/DDBJ databases">
        <title>Bacillus Genome Sequencing.</title>
        <authorList>
            <person name="Dunlap C."/>
        </authorList>
    </citation>
    <scope>NUCLEOTIDE SEQUENCE [LARGE SCALE GENOMIC DNA]</scope>
    <source>
        <strain evidence="3 4">NRS-1717</strain>
    </source>
</reference>
<dbReference type="HAMAP" id="MF_01444">
    <property type="entry name" value="2H_phosphoesterase_YjcG"/>
    <property type="match status" value="1"/>
</dbReference>
<keyword evidence="1 2" id="KW-0378">Hydrolase</keyword>
<keyword evidence="4" id="KW-1185">Reference proteome</keyword>
<dbReference type="Proteomes" id="UP001342826">
    <property type="component" value="Unassembled WGS sequence"/>
</dbReference>
<name>A0ABU6P1M0_9BACI</name>
<organism evidence="3 4">
    <name type="scientific">Metabacillus fastidiosus</name>
    <dbReference type="NCBI Taxonomy" id="1458"/>
    <lineage>
        <taxon>Bacteria</taxon>
        <taxon>Bacillati</taxon>
        <taxon>Bacillota</taxon>
        <taxon>Bacilli</taxon>
        <taxon>Bacillales</taxon>
        <taxon>Bacillaceae</taxon>
        <taxon>Metabacillus</taxon>
    </lineage>
</organism>
<dbReference type="Gene3D" id="3.90.1140.10">
    <property type="entry name" value="Cyclic phosphodiesterase"/>
    <property type="match status" value="1"/>
</dbReference>
<dbReference type="SUPFAM" id="SSF55144">
    <property type="entry name" value="LigT-like"/>
    <property type="match status" value="1"/>
</dbReference>
<proteinExistence type="inferred from homology"/>
<comment type="caution">
    <text evidence="3">The sequence shown here is derived from an EMBL/GenBank/DDBJ whole genome shotgun (WGS) entry which is preliminary data.</text>
</comment>
<dbReference type="NCBIfam" id="NF010223">
    <property type="entry name" value="PRK13679.1"/>
    <property type="match status" value="1"/>
</dbReference>
<dbReference type="InterPro" id="IPR009097">
    <property type="entry name" value="Cyclic_Pdiesterase"/>
</dbReference>
<dbReference type="PANTHER" id="PTHR40037:SF1">
    <property type="entry name" value="PHOSPHOESTERASE SAOUHSC_00951-RELATED"/>
    <property type="match status" value="1"/>
</dbReference>
<dbReference type="RefSeq" id="WP_066235382.1">
    <property type="nucleotide sequence ID" value="NZ_JARTFQ010000004.1"/>
</dbReference>
<gene>
    <name evidence="3" type="ORF">P9271_18195</name>
</gene>
<feature type="short sequence motif" description="HXTX 1" evidence="2">
    <location>
        <begin position="34"/>
        <end position="37"/>
    </location>
</feature>
<dbReference type="GeneID" id="301143162"/>
<feature type="short sequence motif" description="HXTX 2" evidence="2">
    <location>
        <begin position="115"/>
        <end position="118"/>
    </location>
</feature>
<dbReference type="InterPro" id="IPR050580">
    <property type="entry name" value="2H_phosphoesterase_YjcG-like"/>
</dbReference>
<dbReference type="Pfam" id="PF13563">
    <property type="entry name" value="2_5_RNA_ligase2"/>
    <property type="match status" value="1"/>
</dbReference>
<sequence length="172" mass="19894">MKYGIVLFPSKEIQDAVNSYRKRYDTNYALIAPHVTIKSAFFATDEEIKPIVQELHKIAEDTQPIKLNIQKVSSFSPVNKVIYLKIEPTKQLLDLHSKLHSGILDEKPEYSFVPHITVGQNLSEDEHSDVLGSLKMRNFEHEETVDRFHLLYQLENGTWTVYDTFLLGKECN</sequence>
<comment type="similarity">
    <text evidence="2">Belongs to the 2H phosphoesterase superfamily. YjcG family.</text>
</comment>
<dbReference type="EC" id="3.1.-.-" evidence="2"/>
<evidence type="ECO:0000313" key="3">
    <source>
        <dbReference type="EMBL" id="MED4403244.1"/>
    </source>
</evidence>
<dbReference type="InterPro" id="IPR022932">
    <property type="entry name" value="YjcG"/>
</dbReference>
<evidence type="ECO:0000256" key="2">
    <source>
        <dbReference type="HAMAP-Rule" id="MF_01444"/>
    </source>
</evidence>
<feature type="active site" description="Proton donor" evidence="2">
    <location>
        <position position="34"/>
    </location>
</feature>
<evidence type="ECO:0000313" key="4">
    <source>
        <dbReference type="Proteomes" id="UP001342826"/>
    </source>
</evidence>
<dbReference type="EMBL" id="JARTFS010000013">
    <property type="protein sequence ID" value="MED4403244.1"/>
    <property type="molecule type" value="Genomic_DNA"/>
</dbReference>
<accession>A0ABU6P1M0</accession>
<evidence type="ECO:0000256" key="1">
    <source>
        <dbReference type="ARBA" id="ARBA00022801"/>
    </source>
</evidence>
<feature type="active site" description="Proton acceptor" evidence="2">
    <location>
        <position position="115"/>
    </location>
</feature>
<dbReference type="PANTHER" id="PTHR40037">
    <property type="entry name" value="PHOSPHOESTERASE YJCG-RELATED"/>
    <property type="match status" value="1"/>
</dbReference>
<protein>
    <recommendedName>
        <fullName evidence="2">Putative phosphoesterase P9271_18195</fullName>
        <ecNumber evidence="2">3.1.-.-</ecNumber>
    </recommendedName>
</protein>